<evidence type="ECO:0000313" key="2">
    <source>
        <dbReference type="Proteomes" id="UP001066276"/>
    </source>
</evidence>
<evidence type="ECO:0000313" key="1">
    <source>
        <dbReference type="EMBL" id="KAJ1169302.1"/>
    </source>
</evidence>
<name>A0AAV7SYT3_PLEWA</name>
<proteinExistence type="predicted"/>
<dbReference type="AlphaFoldDB" id="A0AAV7SYT3"/>
<organism evidence="1 2">
    <name type="scientific">Pleurodeles waltl</name>
    <name type="common">Iberian ribbed newt</name>
    <dbReference type="NCBI Taxonomy" id="8319"/>
    <lineage>
        <taxon>Eukaryota</taxon>
        <taxon>Metazoa</taxon>
        <taxon>Chordata</taxon>
        <taxon>Craniata</taxon>
        <taxon>Vertebrata</taxon>
        <taxon>Euteleostomi</taxon>
        <taxon>Amphibia</taxon>
        <taxon>Batrachia</taxon>
        <taxon>Caudata</taxon>
        <taxon>Salamandroidea</taxon>
        <taxon>Salamandridae</taxon>
        <taxon>Pleurodelinae</taxon>
        <taxon>Pleurodeles</taxon>
    </lineage>
</organism>
<dbReference type="EMBL" id="JANPWB010000007">
    <property type="protein sequence ID" value="KAJ1169302.1"/>
    <property type="molecule type" value="Genomic_DNA"/>
</dbReference>
<sequence length="145" mass="15937">MVFYICSTIASCQAGFQVAFTATEDLERTHPYGRSHLGDAVTVAPLGTVVTATSGAALMVDTAEAEIPESRQEVGTDLLQPPAFLIDALDERHREAVPDPLALRQHFTFRSSLSLIKKLEPISYNPQHSFLKRLSSVIGRLFPIR</sequence>
<protein>
    <submittedName>
        <fullName evidence="1">Uncharacterized protein</fullName>
    </submittedName>
</protein>
<accession>A0AAV7SYT3</accession>
<reference evidence="1" key="1">
    <citation type="journal article" date="2022" name="bioRxiv">
        <title>Sequencing and chromosome-scale assembly of the giantPleurodeles waltlgenome.</title>
        <authorList>
            <person name="Brown T."/>
            <person name="Elewa A."/>
            <person name="Iarovenko S."/>
            <person name="Subramanian E."/>
            <person name="Araus A.J."/>
            <person name="Petzold A."/>
            <person name="Susuki M."/>
            <person name="Suzuki K.-i.T."/>
            <person name="Hayashi T."/>
            <person name="Toyoda A."/>
            <person name="Oliveira C."/>
            <person name="Osipova E."/>
            <person name="Leigh N.D."/>
            <person name="Simon A."/>
            <person name="Yun M.H."/>
        </authorList>
    </citation>
    <scope>NUCLEOTIDE SEQUENCE</scope>
    <source>
        <strain evidence="1">20211129_DDA</strain>
        <tissue evidence="1">Liver</tissue>
    </source>
</reference>
<keyword evidence="2" id="KW-1185">Reference proteome</keyword>
<dbReference type="Proteomes" id="UP001066276">
    <property type="component" value="Chromosome 4_1"/>
</dbReference>
<gene>
    <name evidence="1" type="ORF">NDU88_001195</name>
</gene>
<comment type="caution">
    <text evidence="1">The sequence shown here is derived from an EMBL/GenBank/DDBJ whole genome shotgun (WGS) entry which is preliminary data.</text>
</comment>